<sequence length="331" mass="36862">MDHNLATANRLLVSKLKHESLNDTPEQRLIRLTMKHPEFSADYSFPSYSNGWLVSDIGMKTSTVMMKTTEMIAVDCEMVLCEDGTDGLVRVAVVDRHLKVILDKFVKPDKRVVDYRTLITGVTAQDIENATFSVVDVQKVLQPFLSNGAILVGHSLNKDMKVMKIDHPKVIDTALVFKFSNARNNRKPSLNDLCKAVLGYEVRKEGVSHDCVQDARATMKVALAFIQTGFDTLISPTKQMLEAEKSRLPHFVSSVELNTGLGGQFRSREFTLEVKPAKGGYYCAIVVFQSSQDADQAFRNVGGHLETDSSGLPQKMCSWGLMSSCYVRKMA</sequence>
<dbReference type="AlphaFoldDB" id="A0A6D2L7Z3"/>
<evidence type="ECO:0000256" key="2">
    <source>
        <dbReference type="ARBA" id="ARBA00006357"/>
    </source>
</evidence>
<comment type="function">
    <text evidence="7">3'-5' exonuclease degrading single-stranded small RNAs.</text>
</comment>
<evidence type="ECO:0000256" key="7">
    <source>
        <dbReference type="ARBA" id="ARBA00053817"/>
    </source>
</evidence>
<dbReference type="InterPro" id="IPR047021">
    <property type="entry name" value="REXO1/3/4-like"/>
</dbReference>
<dbReference type="SUPFAM" id="SSF53098">
    <property type="entry name" value="Ribonuclease H-like"/>
    <property type="match status" value="1"/>
</dbReference>
<evidence type="ECO:0000313" key="10">
    <source>
        <dbReference type="Proteomes" id="UP000467841"/>
    </source>
</evidence>
<comment type="caution">
    <text evidence="9">The sequence shown here is derived from an EMBL/GenBank/DDBJ whole genome shotgun (WGS) entry which is preliminary data.</text>
</comment>
<dbReference type="FunFam" id="3.30.420.10:FF:000080">
    <property type="entry name" value="Small RNA degrading nuclease 3"/>
    <property type="match status" value="1"/>
</dbReference>
<protein>
    <recommendedName>
        <fullName evidence="8">Exonuclease domain-containing protein</fullName>
    </recommendedName>
</protein>
<dbReference type="GO" id="GO:0003676">
    <property type="term" value="F:nucleic acid binding"/>
    <property type="evidence" value="ECO:0007669"/>
    <property type="project" value="InterPro"/>
</dbReference>
<evidence type="ECO:0000256" key="5">
    <source>
        <dbReference type="ARBA" id="ARBA00022839"/>
    </source>
</evidence>
<keyword evidence="3" id="KW-0540">Nuclease</keyword>
<keyword evidence="4" id="KW-0378">Hydrolase</keyword>
<dbReference type="InterPro" id="IPR012337">
    <property type="entry name" value="RNaseH-like_sf"/>
</dbReference>
<evidence type="ECO:0000256" key="4">
    <source>
        <dbReference type="ARBA" id="ARBA00022801"/>
    </source>
</evidence>
<dbReference type="InterPro" id="IPR013520">
    <property type="entry name" value="Ribonucl_H"/>
</dbReference>
<dbReference type="Pfam" id="PF00929">
    <property type="entry name" value="RNase_T"/>
    <property type="match status" value="1"/>
</dbReference>
<dbReference type="InterPro" id="IPR034922">
    <property type="entry name" value="REX1-like_exo"/>
</dbReference>
<comment type="subcellular location">
    <subcellularLocation>
        <location evidence="1">Nucleus</location>
    </subcellularLocation>
</comment>
<reference evidence="9" key="1">
    <citation type="submission" date="2020-01" db="EMBL/GenBank/DDBJ databases">
        <authorList>
            <person name="Mishra B."/>
        </authorList>
    </citation>
    <scope>NUCLEOTIDE SEQUENCE [LARGE SCALE GENOMIC DNA]</scope>
</reference>
<proteinExistence type="inferred from homology"/>
<evidence type="ECO:0000256" key="6">
    <source>
        <dbReference type="ARBA" id="ARBA00023242"/>
    </source>
</evidence>
<dbReference type="SMART" id="SM00479">
    <property type="entry name" value="EXOIII"/>
    <property type="match status" value="1"/>
</dbReference>
<comment type="similarity">
    <text evidence="2">Belongs to the REXO1/REXO3 family.</text>
</comment>
<accession>A0A6D2L7Z3</accession>
<evidence type="ECO:0000256" key="3">
    <source>
        <dbReference type="ARBA" id="ARBA00022722"/>
    </source>
</evidence>
<dbReference type="PANTHER" id="PTHR12801">
    <property type="entry name" value="RNA EXONUCLEASE REXO1 / RECO3 FAMILY MEMBER-RELATED"/>
    <property type="match status" value="1"/>
</dbReference>
<keyword evidence="6" id="KW-0539">Nucleus</keyword>
<dbReference type="InterPro" id="IPR036397">
    <property type="entry name" value="RNaseH_sf"/>
</dbReference>
<dbReference type="GO" id="GO:0004527">
    <property type="term" value="F:exonuclease activity"/>
    <property type="evidence" value="ECO:0007669"/>
    <property type="project" value="UniProtKB-KW"/>
</dbReference>
<dbReference type="GO" id="GO:0005634">
    <property type="term" value="C:nucleus"/>
    <property type="evidence" value="ECO:0007669"/>
    <property type="project" value="UniProtKB-SubCell"/>
</dbReference>
<evidence type="ECO:0000259" key="8">
    <source>
        <dbReference type="SMART" id="SM00479"/>
    </source>
</evidence>
<dbReference type="Gene3D" id="3.30.420.10">
    <property type="entry name" value="Ribonuclease H-like superfamily/Ribonuclease H"/>
    <property type="match status" value="1"/>
</dbReference>
<evidence type="ECO:0000256" key="1">
    <source>
        <dbReference type="ARBA" id="ARBA00004123"/>
    </source>
</evidence>
<dbReference type="EMBL" id="CACVBM020001618">
    <property type="protein sequence ID" value="CAA7055913.1"/>
    <property type="molecule type" value="Genomic_DNA"/>
</dbReference>
<dbReference type="CDD" id="cd06145">
    <property type="entry name" value="REX1_like"/>
    <property type="match status" value="1"/>
</dbReference>
<keyword evidence="5" id="KW-0269">Exonuclease</keyword>
<evidence type="ECO:0000313" key="9">
    <source>
        <dbReference type="EMBL" id="CAA7055913.1"/>
    </source>
</evidence>
<name>A0A6D2L7Z3_9BRAS</name>
<keyword evidence="10" id="KW-1185">Reference proteome</keyword>
<organism evidence="9 10">
    <name type="scientific">Microthlaspi erraticum</name>
    <dbReference type="NCBI Taxonomy" id="1685480"/>
    <lineage>
        <taxon>Eukaryota</taxon>
        <taxon>Viridiplantae</taxon>
        <taxon>Streptophyta</taxon>
        <taxon>Embryophyta</taxon>
        <taxon>Tracheophyta</taxon>
        <taxon>Spermatophyta</taxon>
        <taxon>Magnoliopsida</taxon>
        <taxon>eudicotyledons</taxon>
        <taxon>Gunneridae</taxon>
        <taxon>Pentapetalae</taxon>
        <taxon>rosids</taxon>
        <taxon>malvids</taxon>
        <taxon>Brassicales</taxon>
        <taxon>Brassicaceae</taxon>
        <taxon>Coluteocarpeae</taxon>
        <taxon>Microthlaspi</taxon>
    </lineage>
</organism>
<dbReference type="Proteomes" id="UP000467841">
    <property type="component" value="Unassembled WGS sequence"/>
</dbReference>
<dbReference type="PANTHER" id="PTHR12801:SF142">
    <property type="entry name" value="EXONUCLEASE DOMAIN-CONTAINING PROTEIN"/>
    <property type="match status" value="1"/>
</dbReference>
<dbReference type="OrthoDB" id="16516at2759"/>
<feature type="domain" description="Exonuclease" evidence="8">
    <location>
        <begin position="70"/>
        <end position="231"/>
    </location>
</feature>
<gene>
    <name evidence="9" type="ORF">MERR_LOCUS43149</name>
</gene>